<gene>
    <name evidence="1" type="ORF">Clacol_009614</name>
</gene>
<dbReference type="AlphaFoldDB" id="A0AAV5AQM7"/>
<dbReference type="Proteomes" id="UP001050691">
    <property type="component" value="Unassembled WGS sequence"/>
</dbReference>
<comment type="caution">
    <text evidence="1">The sequence shown here is derived from an EMBL/GenBank/DDBJ whole genome shotgun (WGS) entry which is preliminary data.</text>
</comment>
<sequence>MYKNGKEKRRVRKQMIAAVKNYDAIPEGSKIAIIVSGVHKSWIDKKEHFTVEFRRNESEDGYLGRKHLDHNTMTFFDD</sequence>
<evidence type="ECO:0000313" key="1">
    <source>
        <dbReference type="EMBL" id="GJJ15338.1"/>
    </source>
</evidence>
<dbReference type="EMBL" id="BPWL01000011">
    <property type="protein sequence ID" value="GJJ15338.1"/>
    <property type="molecule type" value="Genomic_DNA"/>
</dbReference>
<organism evidence="1 2">
    <name type="scientific">Clathrus columnatus</name>
    <dbReference type="NCBI Taxonomy" id="1419009"/>
    <lineage>
        <taxon>Eukaryota</taxon>
        <taxon>Fungi</taxon>
        <taxon>Dikarya</taxon>
        <taxon>Basidiomycota</taxon>
        <taxon>Agaricomycotina</taxon>
        <taxon>Agaricomycetes</taxon>
        <taxon>Phallomycetidae</taxon>
        <taxon>Phallales</taxon>
        <taxon>Clathraceae</taxon>
        <taxon>Clathrus</taxon>
    </lineage>
</organism>
<evidence type="ECO:0000313" key="2">
    <source>
        <dbReference type="Proteomes" id="UP001050691"/>
    </source>
</evidence>
<keyword evidence="2" id="KW-1185">Reference proteome</keyword>
<reference evidence="1" key="1">
    <citation type="submission" date="2021-10" db="EMBL/GenBank/DDBJ databases">
        <title>De novo Genome Assembly of Clathrus columnatus (Basidiomycota, Fungi) Using Illumina and Nanopore Sequence Data.</title>
        <authorList>
            <person name="Ogiso-Tanaka E."/>
            <person name="Itagaki H."/>
            <person name="Hosoya T."/>
            <person name="Hosaka K."/>
        </authorList>
    </citation>
    <scope>NUCLEOTIDE SEQUENCE</scope>
    <source>
        <strain evidence="1">MO-923</strain>
    </source>
</reference>
<protein>
    <submittedName>
        <fullName evidence="1">Uncharacterized protein</fullName>
    </submittedName>
</protein>
<accession>A0AAV5AQM7</accession>
<name>A0AAV5AQM7_9AGAM</name>
<proteinExistence type="predicted"/>